<dbReference type="Proteomes" id="UP000776276">
    <property type="component" value="Unassembled WGS sequence"/>
</dbReference>
<keyword evidence="14" id="KW-1185">Reference proteome</keyword>
<dbReference type="InterPro" id="IPR005123">
    <property type="entry name" value="Oxoglu/Fe-dep_dioxygenase_dom"/>
</dbReference>
<evidence type="ECO:0000256" key="8">
    <source>
        <dbReference type="ARBA" id="ARBA00031282"/>
    </source>
</evidence>
<dbReference type="PROSITE" id="PS51471">
    <property type="entry name" value="FE2OG_OXY"/>
    <property type="match status" value="1"/>
</dbReference>
<comment type="caution">
    <text evidence="13">The sequence shown here is derived from an EMBL/GenBank/DDBJ whole genome shotgun (WGS) entry which is preliminary data.</text>
</comment>
<evidence type="ECO:0000256" key="2">
    <source>
        <dbReference type="ARBA" id="ARBA00004767"/>
    </source>
</evidence>
<comment type="pathway">
    <text evidence="2">Alkene biosynthesis; ethylene biosynthesis via 2-oxoglutarate.</text>
</comment>
<organism evidence="13 14">
    <name type="scientific">Sphingomonas quercus</name>
    <dbReference type="NCBI Taxonomy" id="2842451"/>
    <lineage>
        <taxon>Bacteria</taxon>
        <taxon>Pseudomonadati</taxon>
        <taxon>Pseudomonadota</taxon>
        <taxon>Alphaproteobacteria</taxon>
        <taxon>Sphingomonadales</taxon>
        <taxon>Sphingomonadaceae</taxon>
        <taxon>Sphingomonas</taxon>
    </lineage>
</organism>
<keyword evidence="11" id="KW-0479">Metal-binding</keyword>
<keyword evidence="6" id="KW-0266">Ethylene biosynthesis</keyword>
<evidence type="ECO:0000256" key="5">
    <source>
        <dbReference type="ARBA" id="ARBA00019045"/>
    </source>
</evidence>
<sequence length="319" mass="34766">METALDAPPATVASVSLAGEARDPDGFAAALGASFERYGFAIVSDHGIPAELIARAEAAAKALFALPEAAKRAYHLPGTGGARGYTPFGTEAAKDATLVDLKEFWHVGRELPAGHRYAQVMAPNLWPAELGEFRDTMLALYAAFEATGARLLAAIARHLGLAPDFFVDTVDDGNSVMRLLHYPPVPADAPGIRAGAHEDINTITLLLGAEEAGLQLLDRDSGRWLAVSPKEGELAVNVGDMLQRLTNNRLRSTTHRVMNPAPERRGHSRYSMPFFLHFRPDYLIETLPSCVDADHPDLYPQPITAHDYLMQRLREIRLL</sequence>
<gene>
    <name evidence="13" type="ORF">KOF26_05375</name>
</gene>
<dbReference type="EC" id="1.13.12.19" evidence="4"/>
<evidence type="ECO:0000313" key="14">
    <source>
        <dbReference type="Proteomes" id="UP000776276"/>
    </source>
</evidence>
<dbReference type="InterPro" id="IPR050231">
    <property type="entry name" value="Iron_ascorbate_oxido_reductase"/>
</dbReference>
<name>A0ABS6BG79_9SPHN</name>
<dbReference type="RefSeq" id="WP_216321249.1">
    <property type="nucleotide sequence ID" value="NZ_JAHKRT010000002.1"/>
</dbReference>
<dbReference type="PANTHER" id="PTHR47990">
    <property type="entry name" value="2-OXOGLUTARATE (2OG) AND FE(II)-DEPENDENT OXYGENASE SUPERFAMILY PROTEIN-RELATED"/>
    <property type="match status" value="1"/>
</dbReference>
<accession>A0ABS6BG79</accession>
<reference evidence="13 14" key="1">
    <citation type="submission" date="2021-06" db="EMBL/GenBank/DDBJ databases">
        <title>Sphingomonas sp. XMGL2, whole genome shotgun sequencing project.</title>
        <authorList>
            <person name="Zhao G."/>
            <person name="Shen L."/>
        </authorList>
    </citation>
    <scope>NUCLEOTIDE SEQUENCE [LARGE SCALE GENOMIC DNA]</scope>
    <source>
        <strain evidence="13 14">XMGL2</strain>
    </source>
</reference>
<keyword evidence="11" id="KW-0560">Oxidoreductase</keyword>
<dbReference type="Pfam" id="PF03171">
    <property type="entry name" value="2OG-FeII_Oxy"/>
    <property type="match status" value="1"/>
</dbReference>
<dbReference type="InterPro" id="IPR044861">
    <property type="entry name" value="IPNS-like_FE2OG_OXY"/>
</dbReference>
<dbReference type="EMBL" id="JAHKRT010000002">
    <property type="protein sequence ID" value="MBU3077294.1"/>
    <property type="molecule type" value="Genomic_DNA"/>
</dbReference>
<evidence type="ECO:0000256" key="3">
    <source>
        <dbReference type="ARBA" id="ARBA00012293"/>
    </source>
</evidence>
<evidence type="ECO:0000256" key="10">
    <source>
        <dbReference type="ARBA" id="ARBA00049359"/>
    </source>
</evidence>
<evidence type="ECO:0000256" key="11">
    <source>
        <dbReference type="RuleBase" id="RU003682"/>
    </source>
</evidence>
<evidence type="ECO:0000313" key="13">
    <source>
        <dbReference type="EMBL" id="MBU3077294.1"/>
    </source>
</evidence>
<comment type="cofactor">
    <cofactor evidence="1">
        <name>Fe(2+)</name>
        <dbReference type="ChEBI" id="CHEBI:29033"/>
    </cofactor>
</comment>
<evidence type="ECO:0000256" key="1">
    <source>
        <dbReference type="ARBA" id="ARBA00001954"/>
    </source>
</evidence>
<evidence type="ECO:0000256" key="9">
    <source>
        <dbReference type="ARBA" id="ARBA00047725"/>
    </source>
</evidence>
<proteinExistence type="inferred from homology"/>
<dbReference type="EC" id="1.14.20.7" evidence="3"/>
<comment type="similarity">
    <text evidence="11">Belongs to the iron/ascorbate-dependent oxidoreductase family.</text>
</comment>
<evidence type="ECO:0000259" key="12">
    <source>
        <dbReference type="PROSITE" id="PS51471"/>
    </source>
</evidence>
<evidence type="ECO:0000256" key="6">
    <source>
        <dbReference type="ARBA" id="ARBA00022666"/>
    </source>
</evidence>
<feature type="domain" description="Fe2OG dioxygenase" evidence="12">
    <location>
        <begin position="172"/>
        <end position="278"/>
    </location>
</feature>
<comment type="catalytic activity">
    <reaction evidence="10">
        <text>L-arginine + 2-oxoglutarate + O2 = guanidine + L-glutamate 5-semialdehyde + succinate + CO2</text>
        <dbReference type="Rhea" id="RHEA:31535"/>
        <dbReference type="ChEBI" id="CHEBI:15379"/>
        <dbReference type="ChEBI" id="CHEBI:16526"/>
        <dbReference type="ChEBI" id="CHEBI:16810"/>
        <dbReference type="ChEBI" id="CHEBI:30031"/>
        <dbReference type="ChEBI" id="CHEBI:30087"/>
        <dbReference type="ChEBI" id="CHEBI:32682"/>
        <dbReference type="ChEBI" id="CHEBI:58066"/>
        <dbReference type="EC" id="1.14.20.7"/>
    </reaction>
</comment>
<comment type="catalytic activity">
    <reaction evidence="9">
        <text>2-oxoglutarate + O2 + 2 H(+) = ethene + 3 CO2 + H2O</text>
        <dbReference type="Rhea" id="RHEA:31523"/>
        <dbReference type="ChEBI" id="CHEBI:15377"/>
        <dbReference type="ChEBI" id="CHEBI:15378"/>
        <dbReference type="ChEBI" id="CHEBI:15379"/>
        <dbReference type="ChEBI" id="CHEBI:16526"/>
        <dbReference type="ChEBI" id="CHEBI:16810"/>
        <dbReference type="ChEBI" id="CHEBI:18153"/>
        <dbReference type="EC" id="1.13.12.19"/>
    </reaction>
</comment>
<evidence type="ECO:0000256" key="7">
    <source>
        <dbReference type="ARBA" id="ARBA00031011"/>
    </source>
</evidence>
<dbReference type="Pfam" id="PF14226">
    <property type="entry name" value="DIOX_N"/>
    <property type="match status" value="1"/>
</dbReference>
<dbReference type="InterPro" id="IPR026992">
    <property type="entry name" value="DIOX_N"/>
</dbReference>
<protein>
    <recommendedName>
        <fullName evidence="5">2-oxoglutarate-dependent ethylene/succinate-forming enzyme</fullName>
        <ecNumber evidence="4">1.13.12.19</ecNumber>
        <ecNumber evidence="3">1.14.20.7</ecNumber>
    </recommendedName>
    <alternativeName>
        <fullName evidence="7">2-oxoglutarate dioxygenase (ethylene-forming)</fullName>
    </alternativeName>
    <alternativeName>
        <fullName evidence="8">2-oxoglutarate/L-arginine monooxygenase/decarboxylase (succinate-forming)</fullName>
    </alternativeName>
</protein>
<keyword evidence="11" id="KW-0408">Iron</keyword>
<evidence type="ECO:0000256" key="4">
    <source>
        <dbReference type="ARBA" id="ARBA00012531"/>
    </source>
</evidence>